<dbReference type="InterPro" id="IPR015424">
    <property type="entry name" value="PyrdxlP-dep_Trfase"/>
</dbReference>
<keyword evidence="5" id="KW-0812">Transmembrane</keyword>
<evidence type="ECO:0000256" key="14">
    <source>
        <dbReference type="ARBA" id="ARBA00038965"/>
    </source>
</evidence>
<dbReference type="Gene3D" id="6.10.140.2150">
    <property type="match status" value="1"/>
</dbReference>
<sequence length="563" mass="61031">MVDAARTTRAFEALKSLLFLYVVARYALKSVRHVRARGVATTVREFYTWVAQRVLLLALRMPSMKAKVAAEMDKAKLDIENQLVPKGPDVVRHLSLPAEGQSLEWILAEMDKMDSESKHSGGWRQGKISGAVYHGGDDMERVIVAAYAKYAVSNPLHPDVFPAVRKMEAEIVAQTLRLYGNPDGAGTMTSGGTESIIMSVKTHRDWARAVKGITEPEIVIPSSAHAAFDKGAAYLKIKVHTVPVDPYTRKADIKAVKRAINANTIMLVGSTVNFPDGNQDDIEALGKLATKHKIGLHVDSCLGSFIIPFLEPAGLAGGSNGKYKLYPCDFRVPGVTAISCDTHKYGFSPKGTSVIMYRDEELRRYQYYVYPDWMGGVYASPSLSGSRPGALIAGTWAAMQYMGTSGYLESCRAIVTCARTIADRIVASVPELYILGSPPASLVAFASKHPKVNIMEVGDRMSARGWHLNALTGPPALHIACTRLTVGKEEEFIADLKDAIKETKVQPSGEGHDGAALWTGQVECRWAGDGDAVGFCVCGCYVQGMSSGQFALGLSHLAYVLPT</sequence>
<evidence type="ECO:0000256" key="17">
    <source>
        <dbReference type="RuleBase" id="RU000382"/>
    </source>
</evidence>
<comment type="similarity">
    <text evidence="13">Belongs to the group II decarboxylase family. Sphingosine-1-phosphate lyase subfamily.</text>
</comment>
<dbReference type="Pfam" id="PF00282">
    <property type="entry name" value="Pyridoxal_deC"/>
    <property type="match status" value="1"/>
</dbReference>
<dbReference type="Gene3D" id="3.40.640.10">
    <property type="entry name" value="Type I PLP-dependent aspartate aminotransferase-like (Major domain)"/>
    <property type="match status" value="1"/>
</dbReference>
<comment type="cofactor">
    <cofactor evidence="1 16 17">
        <name>pyridoxal 5'-phosphate</name>
        <dbReference type="ChEBI" id="CHEBI:597326"/>
    </cofactor>
</comment>
<dbReference type="Proteomes" id="UP000613580">
    <property type="component" value="Unassembled WGS sequence"/>
</dbReference>
<dbReference type="EC" id="4.1.2.27" evidence="14"/>
<reference evidence="18" key="1">
    <citation type="submission" date="2020-05" db="EMBL/GenBank/DDBJ databases">
        <title>Mycena genomes resolve the evolution of fungal bioluminescence.</title>
        <authorList>
            <person name="Tsai I.J."/>
        </authorList>
    </citation>
    <scope>NUCLEOTIDE SEQUENCE</scope>
    <source>
        <strain evidence="18">110903Hualien_Pintung</strain>
    </source>
</reference>
<evidence type="ECO:0000256" key="1">
    <source>
        <dbReference type="ARBA" id="ARBA00001933"/>
    </source>
</evidence>
<evidence type="ECO:0000256" key="11">
    <source>
        <dbReference type="ARBA" id="ARBA00023136"/>
    </source>
</evidence>
<keyword evidence="10" id="KW-0443">Lipid metabolism</keyword>
<evidence type="ECO:0000256" key="8">
    <source>
        <dbReference type="ARBA" id="ARBA00022919"/>
    </source>
</evidence>
<evidence type="ECO:0000256" key="13">
    <source>
        <dbReference type="ARBA" id="ARBA00038302"/>
    </source>
</evidence>
<keyword evidence="8" id="KW-0746">Sphingolipid metabolism</keyword>
<dbReference type="InterPro" id="IPR015421">
    <property type="entry name" value="PyrdxlP-dep_Trfase_major"/>
</dbReference>
<evidence type="ECO:0000313" key="19">
    <source>
        <dbReference type="Proteomes" id="UP000613580"/>
    </source>
</evidence>
<dbReference type="GO" id="GO:0005789">
    <property type="term" value="C:endoplasmic reticulum membrane"/>
    <property type="evidence" value="ECO:0007669"/>
    <property type="project" value="UniProtKB-SubCell"/>
</dbReference>
<evidence type="ECO:0000256" key="6">
    <source>
        <dbReference type="ARBA" id="ARBA00022824"/>
    </source>
</evidence>
<dbReference type="InterPro" id="IPR002129">
    <property type="entry name" value="PyrdxlP-dep_de-COase"/>
</dbReference>
<evidence type="ECO:0000256" key="9">
    <source>
        <dbReference type="ARBA" id="ARBA00022989"/>
    </source>
</evidence>
<dbReference type="EMBL" id="JACAZE010000009">
    <property type="protein sequence ID" value="KAF7305991.1"/>
    <property type="molecule type" value="Genomic_DNA"/>
</dbReference>
<dbReference type="GO" id="GO:0008117">
    <property type="term" value="F:sphinganine-1-phosphate aldolase activity"/>
    <property type="evidence" value="ECO:0007669"/>
    <property type="project" value="UniProtKB-EC"/>
</dbReference>
<evidence type="ECO:0000256" key="12">
    <source>
        <dbReference type="ARBA" id="ARBA00023239"/>
    </source>
</evidence>
<comment type="subcellular location">
    <subcellularLocation>
        <location evidence="2">Endoplasmic reticulum membrane</location>
        <topology evidence="2">Single-pass membrane protein</topology>
    </subcellularLocation>
</comment>
<gene>
    <name evidence="18" type="ORF">HMN09_00753600</name>
</gene>
<keyword evidence="9" id="KW-1133">Transmembrane helix</keyword>
<dbReference type="GO" id="GO:0019752">
    <property type="term" value="P:carboxylic acid metabolic process"/>
    <property type="evidence" value="ECO:0007669"/>
    <property type="project" value="InterPro"/>
</dbReference>
<dbReference type="GO" id="GO:0030170">
    <property type="term" value="F:pyridoxal phosphate binding"/>
    <property type="evidence" value="ECO:0007669"/>
    <property type="project" value="InterPro"/>
</dbReference>
<dbReference type="PANTHER" id="PTHR42735">
    <property type="match status" value="1"/>
</dbReference>
<keyword evidence="19" id="KW-1185">Reference proteome</keyword>
<evidence type="ECO:0000256" key="7">
    <source>
        <dbReference type="ARBA" id="ARBA00022898"/>
    </source>
</evidence>
<dbReference type="GO" id="GO:0030149">
    <property type="term" value="P:sphingolipid catabolic process"/>
    <property type="evidence" value="ECO:0007669"/>
    <property type="project" value="TreeGrafter"/>
</dbReference>
<accession>A0A8H6SV10</accession>
<dbReference type="Gene3D" id="3.90.1150.10">
    <property type="entry name" value="Aspartate Aminotransferase, domain 1"/>
    <property type="match status" value="1"/>
</dbReference>
<dbReference type="InterPro" id="IPR015422">
    <property type="entry name" value="PyrdxlP-dep_Trfase_small"/>
</dbReference>
<evidence type="ECO:0000256" key="4">
    <source>
        <dbReference type="ARBA" id="ARBA00004991"/>
    </source>
</evidence>
<evidence type="ECO:0000313" key="18">
    <source>
        <dbReference type="EMBL" id="KAF7305991.1"/>
    </source>
</evidence>
<evidence type="ECO:0000256" key="16">
    <source>
        <dbReference type="PIRSR" id="PIRSR602129-50"/>
    </source>
</evidence>
<keyword evidence="11" id="KW-0472">Membrane</keyword>
<evidence type="ECO:0000256" key="10">
    <source>
        <dbReference type="ARBA" id="ARBA00023098"/>
    </source>
</evidence>
<organism evidence="18 19">
    <name type="scientific">Mycena chlorophos</name>
    <name type="common">Agaric fungus</name>
    <name type="synonym">Agaricus chlorophos</name>
    <dbReference type="NCBI Taxonomy" id="658473"/>
    <lineage>
        <taxon>Eukaryota</taxon>
        <taxon>Fungi</taxon>
        <taxon>Dikarya</taxon>
        <taxon>Basidiomycota</taxon>
        <taxon>Agaricomycotina</taxon>
        <taxon>Agaricomycetes</taxon>
        <taxon>Agaricomycetidae</taxon>
        <taxon>Agaricales</taxon>
        <taxon>Marasmiineae</taxon>
        <taxon>Mycenaceae</taxon>
        <taxon>Mycena</taxon>
    </lineage>
</organism>
<evidence type="ECO:0000256" key="15">
    <source>
        <dbReference type="ARBA" id="ARBA00042568"/>
    </source>
</evidence>
<dbReference type="AlphaFoldDB" id="A0A8H6SV10"/>
<comment type="pathway">
    <text evidence="3">Lipid metabolism; sphingolipid metabolism.</text>
</comment>
<dbReference type="InterPro" id="IPR050477">
    <property type="entry name" value="GrpII_AminoAcid_Decarb"/>
</dbReference>
<name>A0A8H6SV10_MYCCL</name>
<keyword evidence="6" id="KW-0256">Endoplasmic reticulum</keyword>
<keyword evidence="7 16" id="KW-0663">Pyridoxal phosphate</keyword>
<keyword evidence="12 17" id="KW-0456">Lyase</keyword>
<feature type="modified residue" description="N6-(pyridoxal phosphate)lysine" evidence="16">
    <location>
        <position position="344"/>
    </location>
</feature>
<evidence type="ECO:0000256" key="3">
    <source>
        <dbReference type="ARBA" id="ARBA00004760"/>
    </source>
</evidence>
<dbReference type="PANTHER" id="PTHR42735:SF6">
    <property type="entry name" value="SPHINGOSINE-1-PHOSPHATE LYASE 1"/>
    <property type="match status" value="1"/>
</dbReference>
<comment type="caution">
    <text evidence="18">The sequence shown here is derived from an EMBL/GenBank/DDBJ whole genome shotgun (WGS) entry which is preliminary data.</text>
</comment>
<evidence type="ECO:0000256" key="5">
    <source>
        <dbReference type="ARBA" id="ARBA00022692"/>
    </source>
</evidence>
<dbReference type="SUPFAM" id="SSF53383">
    <property type="entry name" value="PLP-dependent transferases"/>
    <property type="match status" value="1"/>
</dbReference>
<dbReference type="FunFam" id="3.40.640.10:FF:000020">
    <property type="entry name" value="sphingosine-1-phosphate lyase 1"/>
    <property type="match status" value="1"/>
</dbReference>
<comment type="pathway">
    <text evidence="4">Sphingolipid metabolism.</text>
</comment>
<proteinExistence type="inferred from homology"/>
<dbReference type="OrthoDB" id="10254570at2759"/>
<protein>
    <recommendedName>
        <fullName evidence="14">sphinganine-1-phosphate aldolase</fullName>
        <ecNumber evidence="14">4.1.2.27</ecNumber>
    </recommendedName>
    <alternativeName>
        <fullName evidence="15">Sphingosine-1-phosphate aldolase</fullName>
    </alternativeName>
</protein>
<evidence type="ECO:0000256" key="2">
    <source>
        <dbReference type="ARBA" id="ARBA00004389"/>
    </source>
</evidence>